<evidence type="ECO:0000256" key="5">
    <source>
        <dbReference type="ARBA" id="ARBA00022723"/>
    </source>
</evidence>
<evidence type="ECO:0000256" key="10">
    <source>
        <dbReference type="ARBA" id="ARBA00023172"/>
    </source>
</evidence>
<keyword evidence="12 13" id="KW-0539">Nucleus</keyword>
<dbReference type="GO" id="GO:0031573">
    <property type="term" value="P:mitotic intra-S DNA damage checkpoint signaling"/>
    <property type="evidence" value="ECO:0007669"/>
    <property type="project" value="TreeGrafter"/>
</dbReference>
<keyword evidence="7 13" id="KW-0227">DNA damage</keyword>
<dbReference type="CDD" id="cd21036">
    <property type="entry name" value="WH_MUS81"/>
    <property type="match status" value="1"/>
</dbReference>
<dbReference type="InterPro" id="IPR011335">
    <property type="entry name" value="Restrct_endonuc-II-like"/>
</dbReference>
<dbReference type="InterPro" id="IPR042530">
    <property type="entry name" value="EME1/EME2_C"/>
</dbReference>
<comment type="subunit">
    <text evidence="13">Interacts with EME1.</text>
</comment>
<dbReference type="Proteomes" id="UP001652740">
    <property type="component" value="Unplaced"/>
</dbReference>
<evidence type="ECO:0000313" key="16">
    <source>
        <dbReference type="RefSeq" id="XP_026748846.2"/>
    </source>
</evidence>
<evidence type="ECO:0000256" key="3">
    <source>
        <dbReference type="ARBA" id="ARBA00010015"/>
    </source>
</evidence>
<dbReference type="GO" id="GO:0048257">
    <property type="term" value="F:3'-flap endonuclease activity"/>
    <property type="evidence" value="ECO:0007669"/>
    <property type="project" value="TreeGrafter"/>
</dbReference>
<dbReference type="GO" id="GO:0005634">
    <property type="term" value="C:nucleus"/>
    <property type="evidence" value="ECO:0007669"/>
    <property type="project" value="UniProtKB-SubCell"/>
</dbReference>
<keyword evidence="11 13" id="KW-0234">DNA repair</keyword>
<dbReference type="InParanoid" id="A0A6J1W7T4"/>
<comment type="subcellular location">
    <subcellularLocation>
        <location evidence="2 13">Nucleus</location>
    </subcellularLocation>
</comment>
<evidence type="ECO:0000256" key="12">
    <source>
        <dbReference type="ARBA" id="ARBA00023242"/>
    </source>
</evidence>
<gene>
    <name evidence="16" type="primary">LOC113509661</name>
</gene>
<evidence type="ECO:0000256" key="2">
    <source>
        <dbReference type="ARBA" id="ARBA00004123"/>
    </source>
</evidence>
<dbReference type="GO" id="GO:0008821">
    <property type="term" value="F:crossover junction DNA endonuclease activity"/>
    <property type="evidence" value="ECO:0007669"/>
    <property type="project" value="UniProtKB-UniRule"/>
</dbReference>
<dbReference type="GO" id="GO:0006308">
    <property type="term" value="P:DNA catabolic process"/>
    <property type="evidence" value="ECO:0007669"/>
    <property type="project" value="UniProtKB-UniRule"/>
</dbReference>
<keyword evidence="5 13" id="KW-0479">Metal-binding</keyword>
<dbReference type="InterPro" id="IPR010996">
    <property type="entry name" value="HHH_MUS81"/>
</dbReference>
<keyword evidence="6 13" id="KW-0255">Endonuclease</keyword>
<comment type="cofactor">
    <cofactor evidence="1 13">
        <name>Mg(2+)</name>
        <dbReference type="ChEBI" id="CHEBI:18420"/>
    </cofactor>
</comment>
<evidence type="ECO:0000256" key="1">
    <source>
        <dbReference type="ARBA" id="ARBA00001946"/>
    </source>
</evidence>
<dbReference type="GO" id="GO:0000727">
    <property type="term" value="P:double-strand break repair via break-induced replication"/>
    <property type="evidence" value="ECO:0007669"/>
    <property type="project" value="UniProtKB-UniRule"/>
</dbReference>
<protein>
    <recommendedName>
        <fullName evidence="13">Crossover junction endonuclease MUS81</fullName>
        <ecNumber evidence="13">3.1.22.-</ecNumber>
    </recommendedName>
</protein>
<keyword evidence="15" id="KW-1185">Reference proteome</keyword>
<evidence type="ECO:0000256" key="6">
    <source>
        <dbReference type="ARBA" id="ARBA00022759"/>
    </source>
</evidence>
<dbReference type="GeneID" id="113509661"/>
<sequence>MNNITGKRITYKRTRPNPLFQHWLEELYEEAKEKKSKLEPMLKEALDSISKYPLPLQTGAECAILKGFEKKLCIFLDRRLAVYLSNNSENAESAPGRIQSNQSKHSSVFINKNQPLNSHIQNKIPICLQVNSIKKGNCSSTDLLSNKVSSNLLAPTNALKKCKQKVYKPAYRSGGYAILLALLENSQENPEKPSLTKEMLIDKAQKYSEESFIRPKPDTFYTAWTNIRRLVSKGYVLKSTNKKMEYMLTKEGISLAEELLKDSVDKPTVNDIIFNDMVTSSNTDIESRIIDLDTVDEPSLTNCQSSQGLLNNKSPDNNTDVNDTVYIEMLPGTFDIILLIDKNETGGVTKKNDPTVAQFNKYPDLKHEYRSLKVGDFTWIARSNINKEHELVLPYVIERKRMDDLGASIKDGRFHEQKFRLRKCGIKNVVYMVENYGKNKHVGLPIHSLMQALSNTRVQDDFKVHITDSLSNSARFLAMMTKRLTIEYKNKHLKGSSNEPSNENLMTYQYFNVTSSKTKPLTVKETFIKLLLQLKGISVEKAIAITNVYSTPALLMKTYQNYEEKEAEILLADLKYGDQGRKVGPVVSKSIYQLFSDKFTL</sequence>
<dbReference type="FunCoup" id="A0A6J1W7T4">
    <property type="interactions" value="456"/>
</dbReference>
<dbReference type="InterPro" id="IPR047416">
    <property type="entry name" value="XPF_nuclease_Mus81"/>
</dbReference>
<dbReference type="Gene3D" id="1.10.150.670">
    <property type="entry name" value="Crossover junction endonuclease EME1, DNA-binding domain"/>
    <property type="match status" value="1"/>
</dbReference>
<evidence type="ECO:0000256" key="4">
    <source>
        <dbReference type="ARBA" id="ARBA00022722"/>
    </source>
</evidence>
<evidence type="ECO:0000313" key="15">
    <source>
        <dbReference type="Proteomes" id="UP001652740"/>
    </source>
</evidence>
<evidence type="ECO:0000256" key="7">
    <source>
        <dbReference type="ARBA" id="ARBA00022763"/>
    </source>
</evidence>
<dbReference type="Gene3D" id="1.10.10.10">
    <property type="entry name" value="Winged helix-like DNA-binding domain superfamily/Winged helix DNA-binding domain"/>
    <property type="match status" value="1"/>
</dbReference>
<dbReference type="Gene3D" id="3.40.50.10130">
    <property type="match status" value="1"/>
</dbReference>
<keyword evidence="8 13" id="KW-0378">Hydrolase</keyword>
<dbReference type="Gene3D" id="1.10.150.110">
    <property type="entry name" value="DNA polymerase beta, N-terminal domain-like"/>
    <property type="match status" value="1"/>
</dbReference>
<dbReference type="InterPro" id="IPR006166">
    <property type="entry name" value="ERCC4_domain"/>
</dbReference>
<keyword evidence="10 13" id="KW-0233">DNA recombination</keyword>
<dbReference type="Pfam" id="PF21292">
    <property type="entry name" value="EME1-MUS81_C"/>
    <property type="match status" value="1"/>
</dbReference>
<evidence type="ECO:0000256" key="11">
    <source>
        <dbReference type="ARBA" id="ARBA00023204"/>
    </source>
</evidence>
<dbReference type="EC" id="3.1.22.-" evidence="13"/>
<reference evidence="16" key="1">
    <citation type="submission" date="2025-08" db="UniProtKB">
        <authorList>
            <consortium name="RefSeq"/>
        </authorList>
    </citation>
    <scope>IDENTIFICATION</scope>
    <source>
        <tissue evidence="16">Whole larvae</tissue>
    </source>
</reference>
<comment type="function">
    <text evidence="13">Interacts with EME1 to form a DNA structure-specific endonuclease with substrate preference for branched DNA structures with a 5'-end at the branch nick. Typical substrates include 3'-flap structures, D-loops, replication forks and nicked Holliday junctions. May be required in mitosis for the processing of stalled or collapsed replication fork intermediates. May be required in meiosis for the repair of meiosis-specific double strand breaks subsequent to single-end invasion (SEI).</text>
</comment>
<keyword evidence="9 13" id="KW-0460">Magnesium</keyword>
<dbReference type="PANTHER" id="PTHR13451">
    <property type="entry name" value="CLASS II CROSSOVER JUNCTION ENDONUCLEASE MUS81"/>
    <property type="match status" value="1"/>
</dbReference>
<dbReference type="InterPro" id="IPR036388">
    <property type="entry name" value="WH-like_DNA-bd_sf"/>
</dbReference>
<dbReference type="GO" id="GO:0046872">
    <property type="term" value="F:metal ion binding"/>
    <property type="evidence" value="ECO:0007669"/>
    <property type="project" value="UniProtKB-UniRule"/>
</dbReference>
<evidence type="ECO:0000259" key="14">
    <source>
        <dbReference type="SMART" id="SM00891"/>
    </source>
</evidence>
<dbReference type="RefSeq" id="XP_026748846.2">
    <property type="nucleotide sequence ID" value="XM_026893045.3"/>
</dbReference>
<proteinExistence type="inferred from homology"/>
<accession>A0A6J1W7T4</accession>
<dbReference type="InterPro" id="IPR033309">
    <property type="entry name" value="Mus81"/>
</dbReference>
<organism evidence="15 16">
    <name type="scientific">Galleria mellonella</name>
    <name type="common">Greater wax moth</name>
    <dbReference type="NCBI Taxonomy" id="7137"/>
    <lineage>
        <taxon>Eukaryota</taxon>
        <taxon>Metazoa</taxon>
        <taxon>Ecdysozoa</taxon>
        <taxon>Arthropoda</taxon>
        <taxon>Hexapoda</taxon>
        <taxon>Insecta</taxon>
        <taxon>Pterygota</taxon>
        <taxon>Neoptera</taxon>
        <taxon>Endopterygota</taxon>
        <taxon>Lepidoptera</taxon>
        <taxon>Glossata</taxon>
        <taxon>Ditrysia</taxon>
        <taxon>Pyraloidea</taxon>
        <taxon>Pyralidae</taxon>
        <taxon>Galleriinae</taxon>
        <taxon>Galleria</taxon>
    </lineage>
</organism>
<evidence type="ECO:0000256" key="8">
    <source>
        <dbReference type="ARBA" id="ARBA00022801"/>
    </source>
</evidence>
<dbReference type="CDD" id="cd20074">
    <property type="entry name" value="XPF_nuclease_Mus81"/>
    <property type="match status" value="1"/>
</dbReference>
<dbReference type="InterPro" id="IPR047417">
    <property type="entry name" value="WHD_MUS81"/>
</dbReference>
<dbReference type="InterPro" id="IPR027421">
    <property type="entry name" value="DNA_pol_lamdba_lyase_dom_sf"/>
</dbReference>
<evidence type="ECO:0000256" key="9">
    <source>
        <dbReference type="ARBA" id="ARBA00022842"/>
    </source>
</evidence>
<evidence type="ECO:0000256" key="13">
    <source>
        <dbReference type="RuleBase" id="RU369042"/>
    </source>
</evidence>
<dbReference type="Pfam" id="PF02732">
    <property type="entry name" value="ERCC4"/>
    <property type="match status" value="1"/>
</dbReference>
<dbReference type="SUPFAM" id="SSF47802">
    <property type="entry name" value="DNA polymerase beta, N-terminal domain-like"/>
    <property type="match status" value="1"/>
</dbReference>
<dbReference type="Pfam" id="PF14716">
    <property type="entry name" value="HHH_8"/>
    <property type="match status" value="1"/>
</dbReference>
<comment type="similarity">
    <text evidence="3 13">Belongs to the XPF family.</text>
</comment>
<dbReference type="PANTHER" id="PTHR13451:SF0">
    <property type="entry name" value="CROSSOVER JUNCTION ENDONUCLEASE MUS81"/>
    <property type="match status" value="1"/>
</dbReference>
<dbReference type="Pfam" id="PF21136">
    <property type="entry name" value="WHD_MUS81"/>
    <property type="match status" value="1"/>
</dbReference>
<name>A0A6J1W7T4_GALME</name>
<keyword evidence="4 13" id="KW-0540">Nuclease</keyword>
<feature type="domain" description="ERCC4" evidence="14">
    <location>
        <begin position="337"/>
        <end position="437"/>
    </location>
</feature>
<dbReference type="GO" id="GO:0048476">
    <property type="term" value="C:Holliday junction resolvase complex"/>
    <property type="evidence" value="ECO:0007669"/>
    <property type="project" value="UniProtKB-UniRule"/>
</dbReference>
<dbReference type="KEGG" id="gmw:113509661"/>
<dbReference type="SUPFAM" id="SSF52980">
    <property type="entry name" value="Restriction endonuclease-like"/>
    <property type="match status" value="1"/>
</dbReference>
<dbReference type="GO" id="GO:0000712">
    <property type="term" value="P:resolution of meiotic recombination intermediates"/>
    <property type="evidence" value="ECO:0007669"/>
    <property type="project" value="TreeGrafter"/>
</dbReference>
<dbReference type="AlphaFoldDB" id="A0A6J1W7T4"/>
<dbReference type="GO" id="GO:0003677">
    <property type="term" value="F:DNA binding"/>
    <property type="evidence" value="ECO:0007669"/>
    <property type="project" value="UniProtKB-UniRule"/>
</dbReference>
<dbReference type="SMART" id="SM00891">
    <property type="entry name" value="ERCC4"/>
    <property type="match status" value="1"/>
</dbReference>